<dbReference type="EMBL" id="HBER01021099">
    <property type="protein sequence ID" value="CAD8535358.1"/>
    <property type="molecule type" value="Transcribed_RNA"/>
</dbReference>
<sequence length="177" mass="20200">MSEGTLAGSVLELTNQLTRNAAAQSEREKERSRLAAIRDEFKAHLTWQSGRLHALKRNVERLYNERQWLNQKTVEVTQDANLLAHEIRQAKAELEQVTQQRDSLQAELRIAREELSLESESAAALRQICTQANKALAVHVRERDARKAELEDAKQEAFRSKDRVEKLAYQLNGVGTL</sequence>
<organism evidence="2">
    <name type="scientific">Calcidiscus leptoporus</name>
    <dbReference type="NCBI Taxonomy" id="127549"/>
    <lineage>
        <taxon>Eukaryota</taxon>
        <taxon>Haptista</taxon>
        <taxon>Haptophyta</taxon>
        <taxon>Prymnesiophyceae</taxon>
        <taxon>Coccolithales</taxon>
        <taxon>Calcidiscaceae</taxon>
        <taxon>Calcidiscus</taxon>
    </lineage>
</organism>
<dbReference type="AlphaFoldDB" id="A0A7S0IXZ2"/>
<name>A0A7S0IXZ2_9EUKA</name>
<reference evidence="2" key="1">
    <citation type="submission" date="2021-01" db="EMBL/GenBank/DDBJ databases">
        <authorList>
            <person name="Corre E."/>
            <person name="Pelletier E."/>
            <person name="Niang G."/>
            <person name="Scheremetjew M."/>
            <person name="Finn R."/>
            <person name="Kale V."/>
            <person name="Holt S."/>
            <person name="Cochrane G."/>
            <person name="Meng A."/>
            <person name="Brown T."/>
            <person name="Cohen L."/>
        </authorList>
    </citation>
    <scope>NUCLEOTIDE SEQUENCE</scope>
    <source>
        <strain evidence="2">RCC1130</strain>
    </source>
</reference>
<keyword evidence="1" id="KW-0175">Coiled coil</keyword>
<feature type="coiled-coil region" evidence="1">
    <location>
        <begin position="20"/>
        <end position="167"/>
    </location>
</feature>
<accession>A0A7S0IXZ2</accession>
<gene>
    <name evidence="2" type="ORF">CLEP1334_LOCUS10638</name>
</gene>
<protein>
    <submittedName>
        <fullName evidence="2">Uncharacterized protein</fullName>
    </submittedName>
</protein>
<evidence type="ECO:0000313" key="2">
    <source>
        <dbReference type="EMBL" id="CAD8535358.1"/>
    </source>
</evidence>
<evidence type="ECO:0000256" key="1">
    <source>
        <dbReference type="SAM" id="Coils"/>
    </source>
</evidence>
<proteinExistence type="predicted"/>